<dbReference type="RefSeq" id="WP_104679312.1">
    <property type="nucleotide sequence ID" value="NZ_CP026924.1"/>
</dbReference>
<reference evidence="1 2" key="1">
    <citation type="submission" date="2018-02" db="EMBL/GenBank/DDBJ databases">
        <title>Complete genome sequence of Agrobacterium tumefaciens 1D1609.</title>
        <authorList>
            <person name="Cho S.-T."/>
            <person name="Haryono M."/>
            <person name="Chang H.-H."/>
            <person name="Santos M.N."/>
            <person name="Lai E.-M."/>
            <person name="Kuo C.-H."/>
        </authorList>
    </citation>
    <scope>NUCLEOTIDE SEQUENCE [LARGE SCALE GENOMIC DNA]</scope>
    <source>
        <strain evidence="1 2">1D1609</strain>
    </source>
</reference>
<name>A0A2L2L8K1_AGRTU</name>
<accession>A0A2L2L8K1</accession>
<dbReference type="AlphaFoldDB" id="A0A2L2L8K1"/>
<evidence type="ECO:0000313" key="1">
    <source>
        <dbReference type="EMBL" id="AVH40642.1"/>
    </source>
</evidence>
<proteinExistence type="predicted"/>
<dbReference type="EMBL" id="CP026924">
    <property type="protein sequence ID" value="AVH40642.1"/>
    <property type="molecule type" value="Genomic_DNA"/>
</dbReference>
<sequence length="70" mass="7818">MTAPSLAQHKLLDIANMVSVVKNLNNALFMACADLDNMEQINALHSVIDEINNRIEVLGERIDEVREELA</sequence>
<organism evidence="1 2">
    <name type="scientific">Agrobacterium tumefaciens</name>
    <dbReference type="NCBI Taxonomy" id="358"/>
    <lineage>
        <taxon>Bacteria</taxon>
        <taxon>Pseudomonadati</taxon>
        <taxon>Pseudomonadota</taxon>
        <taxon>Alphaproteobacteria</taxon>
        <taxon>Hyphomicrobiales</taxon>
        <taxon>Rhizobiaceae</taxon>
        <taxon>Rhizobium/Agrobacterium group</taxon>
        <taxon>Agrobacterium</taxon>
        <taxon>Agrobacterium tumefaciens complex</taxon>
    </lineage>
</organism>
<gene>
    <name evidence="1" type="ORF">At1D1609_05900</name>
</gene>
<protein>
    <submittedName>
        <fullName evidence="1">Uncharacterized protein</fullName>
    </submittedName>
</protein>
<evidence type="ECO:0000313" key="2">
    <source>
        <dbReference type="Proteomes" id="UP000237717"/>
    </source>
</evidence>
<dbReference type="Proteomes" id="UP000237717">
    <property type="component" value="Chromosome I"/>
</dbReference>